<proteinExistence type="predicted"/>
<accession>A0A401FPJ8</accession>
<organism evidence="1 2">
    <name type="scientific">Lentilactobacillus kosonis</name>
    <dbReference type="NCBI Taxonomy" id="2810561"/>
    <lineage>
        <taxon>Bacteria</taxon>
        <taxon>Bacillati</taxon>
        <taxon>Bacillota</taxon>
        <taxon>Bacilli</taxon>
        <taxon>Lactobacillales</taxon>
        <taxon>Lactobacillaceae</taxon>
        <taxon>Lentilactobacillus</taxon>
    </lineage>
</organism>
<dbReference type="AlphaFoldDB" id="A0A401FPJ8"/>
<comment type="caution">
    <text evidence="1">The sequence shown here is derived from an EMBL/GenBank/DDBJ whole genome shotgun (WGS) entry which is preliminary data.</text>
</comment>
<name>A0A401FPJ8_9LACO</name>
<gene>
    <name evidence="1" type="ORF">NBRC111893_2382</name>
</gene>
<evidence type="ECO:0000313" key="1">
    <source>
        <dbReference type="EMBL" id="GAY74236.1"/>
    </source>
</evidence>
<evidence type="ECO:0000313" key="2">
    <source>
        <dbReference type="Proteomes" id="UP000286974"/>
    </source>
</evidence>
<reference evidence="1 2" key="1">
    <citation type="submission" date="2017-11" db="EMBL/GenBank/DDBJ databases">
        <title>Draft Genome Sequence of Lactobacillus curieae NBRC 111893 isolated from Koso, a Japanese sugar-Vegetable Fermented Beverage.</title>
        <authorList>
            <person name="Chiou T.Y."/>
            <person name="Oshima K."/>
            <person name="Suda W."/>
            <person name="Hattori M."/>
            <person name="Takahashi T."/>
        </authorList>
    </citation>
    <scope>NUCLEOTIDE SEQUENCE [LARGE SCALE GENOMIC DNA]</scope>
    <source>
        <strain evidence="1 2">NBRC111893</strain>
    </source>
</reference>
<dbReference type="Proteomes" id="UP000286974">
    <property type="component" value="Unassembled WGS sequence"/>
</dbReference>
<dbReference type="EMBL" id="BEXA01000008">
    <property type="protein sequence ID" value="GAY74236.1"/>
    <property type="molecule type" value="Genomic_DNA"/>
</dbReference>
<protein>
    <submittedName>
        <fullName evidence="1">Uncharacterized protein</fullName>
    </submittedName>
</protein>
<sequence length="51" mass="5921">MSKIKSIIKHLLERQLAKWTKRAARLVRVSDSLEAKGEELKRKADEMKGDK</sequence>
<dbReference type="RefSeq" id="WP_160114476.1">
    <property type="nucleotide sequence ID" value="NZ_BEXA01000008.1"/>
</dbReference>
<keyword evidence="2" id="KW-1185">Reference proteome</keyword>